<evidence type="ECO:0000256" key="1">
    <source>
        <dbReference type="SAM" id="MobiDB-lite"/>
    </source>
</evidence>
<feature type="non-terminal residue" evidence="2">
    <location>
        <position position="209"/>
    </location>
</feature>
<name>X0U9Y2_9ZZZZ</name>
<accession>X0U9Y2</accession>
<organism evidence="2">
    <name type="scientific">marine sediment metagenome</name>
    <dbReference type="NCBI Taxonomy" id="412755"/>
    <lineage>
        <taxon>unclassified sequences</taxon>
        <taxon>metagenomes</taxon>
        <taxon>ecological metagenomes</taxon>
    </lineage>
</organism>
<sequence length="209" mass="22900">MSGFEGPVLRGMNPFSNNEPRLTASERIRNKRDATIYQAEKQRFQNKKTCGNKNVKYYNNGAVRSIKSYKLQKSLARGNVLCEDCDDKGLLCGGVANHDALASIRMGNNIVSEYWGGGGLVQNPINFSLTQSLGFTVIQSDVSGVWDPSAATVTDPSKSTLAPGFGYIDNLIKIPRNLDGTGVVIDPSNELFPDELCEPFRYLQASNLK</sequence>
<evidence type="ECO:0000313" key="2">
    <source>
        <dbReference type="EMBL" id="GAF96121.1"/>
    </source>
</evidence>
<dbReference type="AlphaFoldDB" id="X0U9Y2"/>
<feature type="region of interest" description="Disordered" evidence="1">
    <location>
        <begin position="1"/>
        <end position="21"/>
    </location>
</feature>
<dbReference type="EMBL" id="BARS01012010">
    <property type="protein sequence ID" value="GAF96121.1"/>
    <property type="molecule type" value="Genomic_DNA"/>
</dbReference>
<comment type="caution">
    <text evidence="2">The sequence shown here is derived from an EMBL/GenBank/DDBJ whole genome shotgun (WGS) entry which is preliminary data.</text>
</comment>
<proteinExistence type="predicted"/>
<gene>
    <name evidence="2" type="ORF">S01H1_21601</name>
</gene>
<protein>
    <submittedName>
        <fullName evidence="2">Uncharacterized protein</fullName>
    </submittedName>
</protein>
<reference evidence="2" key="1">
    <citation type="journal article" date="2014" name="Front. Microbiol.">
        <title>High frequency of phylogenetically diverse reductive dehalogenase-homologous genes in deep subseafloor sedimentary metagenomes.</title>
        <authorList>
            <person name="Kawai M."/>
            <person name="Futagami T."/>
            <person name="Toyoda A."/>
            <person name="Takaki Y."/>
            <person name="Nishi S."/>
            <person name="Hori S."/>
            <person name="Arai W."/>
            <person name="Tsubouchi T."/>
            <person name="Morono Y."/>
            <person name="Uchiyama I."/>
            <person name="Ito T."/>
            <person name="Fujiyama A."/>
            <person name="Inagaki F."/>
            <person name="Takami H."/>
        </authorList>
    </citation>
    <scope>NUCLEOTIDE SEQUENCE</scope>
    <source>
        <strain evidence="2">Expedition CK06-06</strain>
    </source>
</reference>